<sequence length="426" mass="48515">MRSLLVMIVMVIFTACSNKEQVVVSPSDYEQFLTETVSDKESKLRETVDFWNTKIKSDSIQLTALSSAAQVYSQIFKHTNNIKYLKNAEKCLLKAFDVSAIKKESFAMALAQNYITQHRFKEAKKVLLPYETMTSVNALQYILFDINMELGNYVEAEMNLNNFKNPSDFNYLIRVAKYSDYKGNLAATIRYMEKALKKAESANNQSLLVWAYTNLGDYYGHDGRIKDSYDSYVKTLEIAPDNVYAKKGVAWILYSYEKKPAEALALLESATNGRRAPDHYLLMGEIAKSLHDDEQSKKYMTAYENLIANTDYGVMYDHHNAFVLIDDYNNPKIGKELAEKEVINRPTPGSYALLAYATLKAGDEEKALEIVNEFVVDKTYEPAAQLIAAKIYKANYLNEKASTLKKELIDATFELGPSYEKEIQKL</sequence>
<comment type="caution">
    <text evidence="2">The sequence shown here is derived from an EMBL/GenBank/DDBJ whole genome shotgun (WGS) entry which is preliminary data.</text>
</comment>
<accession>A0A6M0CCY0</accession>
<dbReference type="Gene3D" id="1.25.40.10">
    <property type="entry name" value="Tetratricopeptide repeat domain"/>
    <property type="match status" value="1"/>
</dbReference>
<dbReference type="AlphaFoldDB" id="A0A6M0CCY0"/>
<proteinExistence type="predicted"/>
<dbReference type="EMBL" id="JAABOQ010000001">
    <property type="protein sequence ID" value="NER15688.1"/>
    <property type="molecule type" value="Genomic_DNA"/>
</dbReference>
<dbReference type="PROSITE" id="PS51257">
    <property type="entry name" value="PROKAR_LIPOPROTEIN"/>
    <property type="match status" value="1"/>
</dbReference>
<name>A0A6M0CCY0_9FLAO</name>
<keyword evidence="3" id="KW-1185">Reference proteome</keyword>
<evidence type="ECO:0000313" key="2">
    <source>
        <dbReference type="EMBL" id="NER15688.1"/>
    </source>
</evidence>
<reference evidence="2 3" key="1">
    <citation type="submission" date="2020-01" db="EMBL/GenBank/DDBJ databases">
        <title>Spongiivirga citrea KCTC 32990T.</title>
        <authorList>
            <person name="Wang G."/>
        </authorList>
    </citation>
    <scope>NUCLEOTIDE SEQUENCE [LARGE SCALE GENOMIC DNA]</scope>
    <source>
        <strain evidence="2 3">KCTC 32990</strain>
    </source>
</reference>
<dbReference type="PROSITE" id="PS50005">
    <property type="entry name" value="TPR"/>
    <property type="match status" value="1"/>
</dbReference>
<feature type="repeat" description="TPR" evidence="1">
    <location>
        <begin position="209"/>
        <end position="242"/>
    </location>
</feature>
<dbReference type="InterPro" id="IPR019734">
    <property type="entry name" value="TPR_rpt"/>
</dbReference>
<evidence type="ECO:0000313" key="3">
    <source>
        <dbReference type="Proteomes" id="UP000474296"/>
    </source>
</evidence>
<evidence type="ECO:0000256" key="1">
    <source>
        <dbReference type="PROSITE-ProRule" id="PRU00339"/>
    </source>
</evidence>
<dbReference type="Proteomes" id="UP000474296">
    <property type="component" value="Unassembled WGS sequence"/>
</dbReference>
<dbReference type="InterPro" id="IPR011990">
    <property type="entry name" value="TPR-like_helical_dom_sf"/>
</dbReference>
<organism evidence="2 3">
    <name type="scientific">Spongiivirga citrea</name>
    <dbReference type="NCBI Taxonomy" id="1481457"/>
    <lineage>
        <taxon>Bacteria</taxon>
        <taxon>Pseudomonadati</taxon>
        <taxon>Bacteroidota</taxon>
        <taxon>Flavobacteriia</taxon>
        <taxon>Flavobacteriales</taxon>
        <taxon>Flavobacteriaceae</taxon>
        <taxon>Spongiivirga</taxon>
    </lineage>
</organism>
<dbReference type="RefSeq" id="WP_164028962.1">
    <property type="nucleotide sequence ID" value="NZ_JAABOQ010000001.1"/>
</dbReference>
<dbReference type="SUPFAM" id="SSF48452">
    <property type="entry name" value="TPR-like"/>
    <property type="match status" value="1"/>
</dbReference>
<gene>
    <name evidence="2" type="ORF">GWK10_00600</name>
</gene>
<keyword evidence="1" id="KW-0802">TPR repeat</keyword>
<protein>
    <submittedName>
        <fullName evidence="2">Uncharacterized protein</fullName>
    </submittedName>
</protein>